<evidence type="ECO:0000256" key="3">
    <source>
        <dbReference type="ARBA" id="ARBA00022786"/>
    </source>
</evidence>
<dbReference type="PANTHER" id="PTHR20966">
    <property type="entry name" value="ANKYRIN REPEAT AND SOCS BOX PROTEIN 17"/>
    <property type="match status" value="1"/>
</dbReference>
<keyword evidence="3" id="KW-0833">Ubl conjugation pathway</keyword>
<evidence type="ECO:0000256" key="4">
    <source>
        <dbReference type="ARBA" id="ARBA00023043"/>
    </source>
</evidence>
<dbReference type="SUPFAM" id="SSF158235">
    <property type="entry name" value="SOCS box-like"/>
    <property type="match status" value="1"/>
</dbReference>
<dbReference type="RefSeq" id="XP_010855911.1">
    <property type="nucleotide sequence ID" value="XM_010857609.1"/>
</dbReference>
<dbReference type="GO" id="GO:0035556">
    <property type="term" value="P:intracellular signal transduction"/>
    <property type="evidence" value="ECO:0007669"/>
    <property type="project" value="InterPro"/>
</dbReference>
<evidence type="ECO:0000313" key="7">
    <source>
        <dbReference type="RefSeq" id="XP_010855911.1"/>
    </source>
</evidence>
<evidence type="ECO:0000313" key="6">
    <source>
        <dbReference type="Proteomes" id="UP000515208"/>
    </source>
</evidence>
<dbReference type="CDD" id="cd03716">
    <property type="entry name" value="SOCS_ASB_like"/>
    <property type="match status" value="1"/>
</dbReference>
<keyword evidence="6" id="KW-1185">Reference proteome</keyword>
<dbReference type="GO" id="GO:0016567">
    <property type="term" value="P:protein ubiquitination"/>
    <property type="evidence" value="ECO:0007669"/>
    <property type="project" value="UniProtKB-UniPathway"/>
</dbReference>
<dbReference type="AlphaFoldDB" id="A0A6P3INP3"/>
<proteinExistence type="inferred from homology"/>
<dbReference type="InterPro" id="IPR036036">
    <property type="entry name" value="SOCS_box-like_dom_sf"/>
</dbReference>
<evidence type="ECO:0000259" key="5">
    <source>
        <dbReference type="PROSITE" id="PS50225"/>
    </source>
</evidence>
<sequence length="238" mass="27812">MSKSSKLCCKTSCPRSNIFCSLVDKVFKRPSLQSLHQWGYHCYEPRVYRTLAKILRYVDLEGFDILLSDYIAFVEKSGCHLEVNFNLEFTEICVNTILYWVFARKGNPDFVELLLKKTKDYVQDRSFNLALIWRVRIMVDHELVDIEEDAKTCLVLCSRVLSTISIREIEMQLSLGRRPIISNWLDYIPSTRYKDPCELLHLCRITIRAQLLTNNMLPNGIFSLLIPVCLQNYLNLES</sequence>
<evidence type="ECO:0000256" key="2">
    <source>
        <dbReference type="ARBA" id="ARBA00005949"/>
    </source>
</evidence>
<evidence type="ECO:0000256" key="1">
    <source>
        <dbReference type="ARBA" id="ARBA00004906"/>
    </source>
</evidence>
<comment type="pathway">
    <text evidence="1">Protein modification; protein ubiquitination.</text>
</comment>
<dbReference type="UniPathway" id="UPA00143"/>
<feature type="domain" description="SOCS box" evidence="5">
    <location>
        <begin position="180"/>
        <end position="238"/>
    </location>
</feature>
<dbReference type="PROSITE" id="PS50225">
    <property type="entry name" value="SOCS"/>
    <property type="match status" value="1"/>
</dbReference>
<gene>
    <name evidence="7" type="primary">ASB17</name>
</gene>
<dbReference type="PANTHER" id="PTHR20966:SF2">
    <property type="entry name" value="ANKYRIN REPEAT AND SOCS BOX PROTEIN 17"/>
    <property type="match status" value="1"/>
</dbReference>
<dbReference type="GeneID" id="105001362"/>
<dbReference type="Pfam" id="PF07525">
    <property type="entry name" value="SOCS_box"/>
    <property type="match status" value="1"/>
</dbReference>
<comment type="similarity">
    <text evidence="2">Belongs to the ankyrin SOCS box (ASB) family.</text>
</comment>
<reference evidence="7" key="1">
    <citation type="submission" date="2025-08" db="UniProtKB">
        <authorList>
            <consortium name="RefSeq"/>
        </authorList>
    </citation>
    <scope>IDENTIFICATION</scope>
    <source>
        <tissue evidence="7">Blood</tissue>
    </source>
</reference>
<name>A0A6P3INP3_BISBB</name>
<dbReference type="CTD" id="127247"/>
<accession>A0A6P3INP3</accession>
<keyword evidence="4" id="KW-0040">ANK repeat</keyword>
<dbReference type="InterPro" id="IPR001496">
    <property type="entry name" value="SOCS_box"/>
</dbReference>
<dbReference type="InterPro" id="IPR039147">
    <property type="entry name" value="ASB17"/>
</dbReference>
<organism evidence="6 7">
    <name type="scientific">Bison bison bison</name>
    <name type="common">North American plains bison</name>
    <dbReference type="NCBI Taxonomy" id="43346"/>
    <lineage>
        <taxon>Eukaryota</taxon>
        <taxon>Metazoa</taxon>
        <taxon>Chordata</taxon>
        <taxon>Craniata</taxon>
        <taxon>Vertebrata</taxon>
        <taxon>Euteleostomi</taxon>
        <taxon>Mammalia</taxon>
        <taxon>Eutheria</taxon>
        <taxon>Laurasiatheria</taxon>
        <taxon>Artiodactyla</taxon>
        <taxon>Ruminantia</taxon>
        <taxon>Pecora</taxon>
        <taxon>Bovidae</taxon>
        <taxon>Bovinae</taxon>
        <taxon>Bison</taxon>
    </lineage>
</organism>
<dbReference type="Proteomes" id="UP000515208">
    <property type="component" value="Unplaced"/>
</dbReference>
<dbReference type="SMART" id="SM00969">
    <property type="entry name" value="SOCS_box"/>
    <property type="match status" value="1"/>
</dbReference>
<protein>
    <submittedName>
        <fullName evidence="7">Ankyrin repeat and SOCS box protein 17 isoform X2</fullName>
    </submittedName>
</protein>